<evidence type="ECO:0000313" key="13">
    <source>
        <dbReference type="Proteomes" id="UP000309038"/>
    </source>
</evidence>
<dbReference type="Proteomes" id="UP000309038">
    <property type="component" value="Unassembled WGS sequence"/>
</dbReference>
<keyword evidence="5 7" id="KW-0808">Transferase</keyword>
<feature type="domain" description="Glycylpeptide N-tetradecanoyltransferase N-terminal" evidence="10">
    <location>
        <begin position="152"/>
        <end position="310"/>
    </location>
</feature>
<feature type="compositionally biased region" description="Basic residues" evidence="9">
    <location>
        <begin position="49"/>
        <end position="58"/>
    </location>
</feature>
<evidence type="ECO:0000256" key="2">
    <source>
        <dbReference type="ARBA" id="ARBA00011245"/>
    </source>
</evidence>
<evidence type="ECO:0000256" key="9">
    <source>
        <dbReference type="SAM" id="MobiDB-lite"/>
    </source>
</evidence>
<evidence type="ECO:0000256" key="6">
    <source>
        <dbReference type="ARBA" id="ARBA00023315"/>
    </source>
</evidence>
<feature type="region of interest" description="Disordered" evidence="9">
    <location>
        <begin position="1"/>
        <end position="58"/>
    </location>
</feature>
<evidence type="ECO:0000256" key="8">
    <source>
        <dbReference type="RuleBase" id="RU004178"/>
    </source>
</evidence>
<dbReference type="PANTHER" id="PTHR11377:SF5">
    <property type="entry name" value="GLYCYLPEPTIDE N-TETRADECANOYLTRANSFERASE"/>
    <property type="match status" value="1"/>
</dbReference>
<keyword evidence="13" id="KW-1185">Reference proteome</keyword>
<comment type="subunit">
    <text evidence="2">Monomer.</text>
</comment>
<comment type="caution">
    <text evidence="12">The sequence shown here is derived from an EMBL/GenBank/DDBJ whole genome shotgun (WGS) entry which is preliminary data.</text>
</comment>
<feature type="compositionally biased region" description="Basic and acidic residues" evidence="9">
    <location>
        <begin position="1"/>
        <end position="11"/>
    </location>
</feature>
<comment type="catalytic activity">
    <reaction evidence="7">
        <text>N-terminal glycyl-[protein] + tetradecanoyl-CoA = N-tetradecanoylglycyl-[protein] + CoA + H(+)</text>
        <dbReference type="Rhea" id="RHEA:15521"/>
        <dbReference type="Rhea" id="RHEA-COMP:12666"/>
        <dbReference type="Rhea" id="RHEA-COMP:12667"/>
        <dbReference type="ChEBI" id="CHEBI:15378"/>
        <dbReference type="ChEBI" id="CHEBI:57287"/>
        <dbReference type="ChEBI" id="CHEBI:57385"/>
        <dbReference type="ChEBI" id="CHEBI:64723"/>
        <dbReference type="ChEBI" id="CHEBI:133050"/>
        <dbReference type="EC" id="2.3.1.97"/>
    </reaction>
</comment>
<keyword evidence="6 7" id="KW-0012">Acyltransferase</keyword>
<dbReference type="Pfam" id="PF02799">
    <property type="entry name" value="NMT_C"/>
    <property type="match status" value="1"/>
</dbReference>
<dbReference type="PROSITE" id="PS00975">
    <property type="entry name" value="NMT_1"/>
    <property type="match status" value="1"/>
</dbReference>
<dbReference type="InterPro" id="IPR000903">
    <property type="entry name" value="NMT"/>
</dbReference>
<comment type="function">
    <text evidence="7">Adds a myristoyl group to the N-terminal glycine residue of certain cellular proteins.</text>
</comment>
<dbReference type="InterPro" id="IPR022676">
    <property type="entry name" value="NMT_N"/>
</dbReference>
<feature type="domain" description="Glycylpeptide N-tetradecanoyltransferase C-terminal" evidence="11">
    <location>
        <begin position="324"/>
        <end position="552"/>
    </location>
</feature>
<reference evidence="12 13" key="1">
    <citation type="submission" date="2019-02" db="EMBL/GenBank/DDBJ databases">
        <title>Genome sequencing of the rare red list fungi Phlebia centrifuga.</title>
        <authorList>
            <person name="Buettner E."/>
            <person name="Kellner H."/>
        </authorList>
    </citation>
    <scope>NUCLEOTIDE SEQUENCE [LARGE SCALE GENOMIC DNA]</scope>
    <source>
        <strain evidence="12 13">DSM 108282</strain>
    </source>
</reference>
<dbReference type="InterPro" id="IPR022677">
    <property type="entry name" value="NMT_C"/>
</dbReference>
<evidence type="ECO:0000313" key="12">
    <source>
        <dbReference type="EMBL" id="THG99651.1"/>
    </source>
</evidence>
<accession>A0A4S4KMB6</accession>
<dbReference type="AlphaFoldDB" id="A0A4S4KMB6"/>
<evidence type="ECO:0000256" key="4">
    <source>
        <dbReference type="ARBA" id="ARBA00022240"/>
    </source>
</evidence>
<comment type="similarity">
    <text evidence="1 8">Belongs to the NMT family.</text>
</comment>
<dbReference type="EMBL" id="SGPJ01000073">
    <property type="protein sequence ID" value="THG99651.1"/>
    <property type="molecule type" value="Genomic_DNA"/>
</dbReference>
<dbReference type="FunFam" id="3.40.630.30:FF:000042">
    <property type="entry name" value="Glycylpeptide N-tetradecanoyltransferase"/>
    <property type="match status" value="1"/>
</dbReference>
<dbReference type="PANTHER" id="PTHR11377">
    <property type="entry name" value="N-MYRISTOYL TRANSFERASE"/>
    <property type="match status" value="1"/>
</dbReference>
<evidence type="ECO:0000256" key="1">
    <source>
        <dbReference type="ARBA" id="ARBA00009469"/>
    </source>
</evidence>
<gene>
    <name evidence="12" type="ORF">EW026_g2745</name>
</gene>
<evidence type="ECO:0000256" key="7">
    <source>
        <dbReference type="RuleBase" id="RU000586"/>
    </source>
</evidence>
<evidence type="ECO:0000259" key="11">
    <source>
        <dbReference type="Pfam" id="PF02799"/>
    </source>
</evidence>
<dbReference type="GO" id="GO:0004379">
    <property type="term" value="F:glycylpeptide N-tetradecanoyltransferase activity"/>
    <property type="evidence" value="ECO:0007669"/>
    <property type="project" value="UniProtKB-EC"/>
</dbReference>
<dbReference type="InterPro" id="IPR022678">
    <property type="entry name" value="NMT_CS"/>
</dbReference>
<dbReference type="EC" id="2.3.1.97" evidence="3 7"/>
<name>A0A4S4KMB6_9APHY</name>
<evidence type="ECO:0000259" key="10">
    <source>
        <dbReference type="Pfam" id="PF01233"/>
    </source>
</evidence>
<evidence type="ECO:0000256" key="5">
    <source>
        <dbReference type="ARBA" id="ARBA00022679"/>
    </source>
</evidence>
<dbReference type="Pfam" id="PF01233">
    <property type="entry name" value="NMT"/>
    <property type="match status" value="1"/>
</dbReference>
<evidence type="ECO:0000256" key="3">
    <source>
        <dbReference type="ARBA" id="ARBA00012923"/>
    </source>
</evidence>
<protein>
    <recommendedName>
        <fullName evidence="4 7">Glycylpeptide N-tetradecanoyltransferase</fullName>
        <ecNumber evidence="3 7">2.3.1.97</ecNumber>
    </recommendedName>
</protein>
<dbReference type="Gene3D" id="3.40.630.30">
    <property type="match status" value="2"/>
</dbReference>
<dbReference type="InterPro" id="IPR016181">
    <property type="entry name" value="Acyl_CoA_acyltransferase"/>
</dbReference>
<dbReference type="GO" id="GO:0005737">
    <property type="term" value="C:cytoplasm"/>
    <property type="evidence" value="ECO:0007669"/>
    <property type="project" value="TreeGrafter"/>
</dbReference>
<sequence>MSSLDKDKGKDVEEEIGETAGSQTETSDVEEISTGGATLPEASIPSTSSKKKKKKRTKALKALNALRGNKSDSIPQDLVNVVLEKVKETGGAPGADEATVRAALEQMKIKDVIQGKAGIGGINKKDTGGHKFWATQPVPQLGEEPPLADGYIEPSKPASEVRQDPYPLPKDFEWSYVDVTDFAQLRELYELLSANYVEDDDAEFRFQYSAEFLRWALQPPGYHKEWHVAVRVASNKKLVAFISAIPVKVRVRDNILNASEVNFLCVHKKLRSKRLTPILIKEVTRQCNLKGVFQALYTAGVLIPTPVSTCKYFHRCLNIPKLVNVRFTHVPSNMTLARMIRLNKVAERPHLEKQGLREMEEKDIPQVAKLYASYMKRFGMAIEMTHDEVRHHFHSGLGEGPRGKDSWKVPREGQVVWTYVVENPQTHKITDFFSFYSLPSTIMKIPKYNILNAAYLYYYATDVAFEEGADEDGRLKKRLQELINDALVIADQCKFDVFNGLSLMDNMQFISDLKFGNGNGLLNFYLYNWRTAQLAGMSSVGDVPAGRGVGIVML</sequence>
<organism evidence="12 13">
    <name type="scientific">Hermanssonia centrifuga</name>
    <dbReference type="NCBI Taxonomy" id="98765"/>
    <lineage>
        <taxon>Eukaryota</taxon>
        <taxon>Fungi</taxon>
        <taxon>Dikarya</taxon>
        <taxon>Basidiomycota</taxon>
        <taxon>Agaricomycotina</taxon>
        <taxon>Agaricomycetes</taxon>
        <taxon>Polyporales</taxon>
        <taxon>Meruliaceae</taxon>
        <taxon>Hermanssonia</taxon>
    </lineage>
</organism>
<dbReference type="PIRSF" id="PIRSF015892">
    <property type="entry name" value="N-myristl_transf"/>
    <property type="match status" value="1"/>
</dbReference>
<dbReference type="SUPFAM" id="SSF55729">
    <property type="entry name" value="Acyl-CoA N-acyltransferases (Nat)"/>
    <property type="match status" value="2"/>
</dbReference>
<proteinExistence type="inferred from homology"/>